<dbReference type="InterPro" id="IPR000477">
    <property type="entry name" value="RT_dom"/>
</dbReference>
<keyword evidence="2" id="KW-0808">Transferase</keyword>
<protein>
    <submittedName>
        <fullName evidence="2">Probable RNA-directed DNA polymerase from transposon BS</fullName>
    </submittedName>
</protein>
<sequence length="637" mass="72206">MTGHGILILVSVYLPPKEELHRSNSEALFALGDAVILFRNFNSKSTNWNCNYSNRNGREMEIFTGNLHFNIVTPLTPTHYPSNDSHRPDILDIALMKGVALKLPEPLQCLNSDHRPVFMRLGSLIGDYPAPIKTITNWQKTSAAFEEINTPISNSIPNDIISTDEIDNAIGALSNHIRTVVENSSRTVPAKSDRKKLPRDVNELVKARMKEVRNENWSNLMTEISPSLKAYWGLAKALKTEVAVPTLTLKRQDKCIVFNDQKKAECSADSIEKQCSENLPYDFEHVSRVEKEVRHRISLPPKDVLGPITHDEVSKQIKGRKIRKAPARDTISSKALKCFSAPLVTLLVEAFNVYIQHYYFPTAWKEAVVIDIPKPGKPSDLPASYRPISLLSVLEYISEEIKLKRKTMVVLFNAAKAFDRVCNRHFFFRLDNTYSSMRPIRAGVPQDTTLSSLLYSTYVNDIPCPSTGVQLAFFADDTALYLTPNSIENILPILQRTIDELTQWFRLWTIDVNPDKPVMTYASPVFAHAKPEALYSLQIVENKFCRRAASAPWYVKTSVLHRDLELLTISKFMKDASERFFDIASSHPNPLLVSTVSYKPPPPHHFCRRPRNVLLDPPDDLTVEVEKLLELNKTAID</sequence>
<name>A0A4C1SSC9_EUMVA</name>
<dbReference type="GO" id="GO:0003964">
    <property type="term" value="F:RNA-directed DNA polymerase activity"/>
    <property type="evidence" value="ECO:0007669"/>
    <property type="project" value="UniProtKB-KW"/>
</dbReference>
<dbReference type="OrthoDB" id="6627393at2759"/>
<dbReference type="AlphaFoldDB" id="A0A4C1SSC9"/>
<dbReference type="InterPro" id="IPR036691">
    <property type="entry name" value="Endo/exonu/phosph_ase_sf"/>
</dbReference>
<organism evidence="2 3">
    <name type="scientific">Eumeta variegata</name>
    <name type="common">Bagworm moth</name>
    <name type="synonym">Eumeta japonica</name>
    <dbReference type="NCBI Taxonomy" id="151549"/>
    <lineage>
        <taxon>Eukaryota</taxon>
        <taxon>Metazoa</taxon>
        <taxon>Ecdysozoa</taxon>
        <taxon>Arthropoda</taxon>
        <taxon>Hexapoda</taxon>
        <taxon>Insecta</taxon>
        <taxon>Pterygota</taxon>
        <taxon>Neoptera</taxon>
        <taxon>Endopterygota</taxon>
        <taxon>Lepidoptera</taxon>
        <taxon>Glossata</taxon>
        <taxon>Ditrysia</taxon>
        <taxon>Tineoidea</taxon>
        <taxon>Psychidae</taxon>
        <taxon>Oiketicinae</taxon>
        <taxon>Eumeta</taxon>
    </lineage>
</organism>
<dbReference type="PANTHER" id="PTHR36688">
    <property type="entry name" value="ENDO/EXONUCLEASE/PHOSPHATASE DOMAIN-CONTAINING PROTEIN"/>
    <property type="match status" value="1"/>
</dbReference>
<keyword evidence="2" id="KW-0695">RNA-directed DNA polymerase</keyword>
<evidence type="ECO:0000259" key="1">
    <source>
        <dbReference type="PROSITE" id="PS50878"/>
    </source>
</evidence>
<keyword evidence="2" id="KW-0548">Nucleotidyltransferase</keyword>
<dbReference type="SUPFAM" id="SSF56219">
    <property type="entry name" value="DNase I-like"/>
    <property type="match status" value="1"/>
</dbReference>
<evidence type="ECO:0000313" key="3">
    <source>
        <dbReference type="Proteomes" id="UP000299102"/>
    </source>
</evidence>
<reference evidence="2 3" key="1">
    <citation type="journal article" date="2019" name="Commun. Biol.">
        <title>The bagworm genome reveals a unique fibroin gene that provides high tensile strength.</title>
        <authorList>
            <person name="Kono N."/>
            <person name="Nakamura H."/>
            <person name="Ohtoshi R."/>
            <person name="Tomita M."/>
            <person name="Numata K."/>
            <person name="Arakawa K."/>
        </authorList>
    </citation>
    <scope>NUCLEOTIDE SEQUENCE [LARGE SCALE GENOMIC DNA]</scope>
</reference>
<dbReference type="InterPro" id="IPR005135">
    <property type="entry name" value="Endo/exonuclease/phosphatase"/>
</dbReference>
<gene>
    <name evidence="2" type="primary">RTase</name>
    <name evidence="2" type="ORF">EVAR_3381_1</name>
</gene>
<dbReference type="Pfam" id="PF00078">
    <property type="entry name" value="RVT_1"/>
    <property type="match status" value="1"/>
</dbReference>
<dbReference type="PANTHER" id="PTHR36688:SF2">
    <property type="entry name" value="ENDONUCLEASE_EXONUCLEASE_PHOSPHATASE DOMAIN-CONTAINING PROTEIN"/>
    <property type="match status" value="1"/>
</dbReference>
<keyword evidence="3" id="KW-1185">Reference proteome</keyword>
<evidence type="ECO:0000313" key="2">
    <source>
        <dbReference type="EMBL" id="GBP05032.1"/>
    </source>
</evidence>
<proteinExistence type="predicted"/>
<dbReference type="Proteomes" id="UP000299102">
    <property type="component" value="Unassembled WGS sequence"/>
</dbReference>
<dbReference type="Pfam" id="PF14529">
    <property type="entry name" value="Exo_endo_phos_2"/>
    <property type="match status" value="1"/>
</dbReference>
<feature type="domain" description="Reverse transcriptase" evidence="1">
    <location>
        <begin position="353"/>
        <end position="539"/>
    </location>
</feature>
<accession>A0A4C1SSC9</accession>
<dbReference type="PROSITE" id="PS50878">
    <property type="entry name" value="RT_POL"/>
    <property type="match status" value="1"/>
</dbReference>
<dbReference type="InterPro" id="IPR052560">
    <property type="entry name" value="RdDP_mobile_element"/>
</dbReference>
<comment type="caution">
    <text evidence="2">The sequence shown here is derived from an EMBL/GenBank/DDBJ whole genome shotgun (WGS) entry which is preliminary data.</text>
</comment>
<dbReference type="Gene3D" id="3.60.10.10">
    <property type="entry name" value="Endonuclease/exonuclease/phosphatase"/>
    <property type="match status" value="1"/>
</dbReference>
<dbReference type="EMBL" id="BGZK01000016">
    <property type="protein sequence ID" value="GBP05032.1"/>
    <property type="molecule type" value="Genomic_DNA"/>
</dbReference>